<evidence type="ECO:0000256" key="11">
    <source>
        <dbReference type="ARBA" id="ARBA00022915"/>
    </source>
</evidence>
<dbReference type="EMBL" id="LXSU01000050">
    <property type="protein sequence ID" value="OCX43470.1"/>
    <property type="molecule type" value="Genomic_DNA"/>
</dbReference>
<name>A0A6M8MTK4_9BACT</name>
<dbReference type="InterPro" id="IPR050072">
    <property type="entry name" value="Peptidase_M20A"/>
</dbReference>
<dbReference type="SUPFAM" id="SSF53187">
    <property type="entry name" value="Zn-dependent exopeptidases"/>
    <property type="match status" value="1"/>
</dbReference>
<dbReference type="NCBIfam" id="NF009557">
    <property type="entry name" value="PRK13009.1"/>
    <property type="match status" value="1"/>
</dbReference>
<keyword evidence="7" id="KW-0028">Amino-acid biosynthesis</keyword>
<evidence type="ECO:0000313" key="17">
    <source>
        <dbReference type="Proteomes" id="UP000094873"/>
    </source>
</evidence>
<dbReference type="AlphaFoldDB" id="A0A6M8MTK4"/>
<dbReference type="OrthoDB" id="5486471at2"/>
<comment type="catalytic activity">
    <reaction evidence="14">
        <text>N-succinyl-(2S,6S)-2,6-diaminopimelate + H2O = (2S,6S)-2,6-diaminopimelate + succinate</text>
        <dbReference type="Rhea" id="RHEA:22608"/>
        <dbReference type="ChEBI" id="CHEBI:15377"/>
        <dbReference type="ChEBI" id="CHEBI:30031"/>
        <dbReference type="ChEBI" id="CHEBI:57609"/>
        <dbReference type="ChEBI" id="CHEBI:58087"/>
        <dbReference type="EC" id="3.5.1.18"/>
    </reaction>
</comment>
<dbReference type="Gene3D" id="1.10.150.900">
    <property type="match status" value="1"/>
</dbReference>
<comment type="cofactor">
    <cofactor evidence="1">
        <name>Zn(2+)</name>
        <dbReference type="ChEBI" id="CHEBI:29105"/>
    </cofactor>
</comment>
<evidence type="ECO:0000256" key="8">
    <source>
        <dbReference type="ARBA" id="ARBA00022723"/>
    </source>
</evidence>
<dbReference type="PANTHER" id="PTHR43808">
    <property type="entry name" value="ACETYLORNITHINE DEACETYLASE"/>
    <property type="match status" value="1"/>
</dbReference>
<keyword evidence="12" id="KW-0457">Lysine biosynthesis</keyword>
<dbReference type="InterPro" id="IPR036264">
    <property type="entry name" value="Bact_exopeptidase_dim_dom"/>
</dbReference>
<evidence type="ECO:0000256" key="9">
    <source>
        <dbReference type="ARBA" id="ARBA00022801"/>
    </source>
</evidence>
<evidence type="ECO:0000256" key="2">
    <source>
        <dbReference type="ARBA" id="ARBA00005130"/>
    </source>
</evidence>
<dbReference type="GO" id="GO:0009014">
    <property type="term" value="F:succinyl-diaminopimelate desuccinylase activity"/>
    <property type="evidence" value="ECO:0007669"/>
    <property type="project" value="UniProtKB-UniRule"/>
</dbReference>
<keyword evidence="17" id="KW-1185">Reference proteome</keyword>
<dbReference type="PROSITE" id="PS00759">
    <property type="entry name" value="ARGE_DAPE_CPG2_2"/>
    <property type="match status" value="1"/>
</dbReference>
<accession>A0A6M8MTK4</accession>
<dbReference type="Gene3D" id="3.40.630.10">
    <property type="entry name" value="Zn peptidases"/>
    <property type="match status" value="1"/>
</dbReference>
<keyword evidence="11" id="KW-0220">Diaminopimelate biosynthesis</keyword>
<keyword evidence="8" id="KW-0479">Metal-binding</keyword>
<evidence type="ECO:0000256" key="6">
    <source>
        <dbReference type="ARBA" id="ARBA00022391"/>
    </source>
</evidence>
<evidence type="ECO:0000256" key="7">
    <source>
        <dbReference type="ARBA" id="ARBA00022605"/>
    </source>
</evidence>
<evidence type="ECO:0000256" key="12">
    <source>
        <dbReference type="ARBA" id="ARBA00023154"/>
    </source>
</evidence>
<dbReference type="GO" id="GO:0009089">
    <property type="term" value="P:lysine biosynthetic process via diaminopimelate"/>
    <property type="evidence" value="ECO:0007669"/>
    <property type="project" value="UniProtKB-UniRule"/>
</dbReference>
<dbReference type="EC" id="3.5.1.18" evidence="5 15"/>
<gene>
    <name evidence="16" type="ORF">A7X81_00745</name>
</gene>
<reference evidence="16 17" key="1">
    <citation type="submission" date="2016-05" db="EMBL/GenBank/DDBJ databases">
        <authorList>
            <person name="Caceres A."/>
            <person name="Munoz I."/>
            <person name="Iraola G."/>
            <person name="Diaz-Viraque F."/>
            <person name="Greif G."/>
            <person name="Collado L."/>
        </authorList>
    </citation>
    <scope>NUCLEOTIDE SEQUENCE [LARGE SCALE GENOMIC DNA]</scope>
    <source>
        <strain evidence="16 17">WBE38</strain>
    </source>
</reference>
<dbReference type="PROSITE" id="PS00758">
    <property type="entry name" value="ARGE_DAPE_CPG2_1"/>
    <property type="match status" value="1"/>
</dbReference>
<dbReference type="InterPro" id="IPR001261">
    <property type="entry name" value="ArgE/DapE_CS"/>
</dbReference>
<dbReference type="PANTHER" id="PTHR43808:SF31">
    <property type="entry name" value="N-ACETYL-L-CITRULLINE DEACETYLASE"/>
    <property type="match status" value="1"/>
</dbReference>
<evidence type="ECO:0000256" key="4">
    <source>
        <dbReference type="ARBA" id="ARBA00011738"/>
    </source>
</evidence>
<dbReference type="Proteomes" id="UP000094873">
    <property type="component" value="Unassembled WGS sequence"/>
</dbReference>
<dbReference type="SUPFAM" id="SSF55031">
    <property type="entry name" value="Bacterial exopeptidase dimerisation domain"/>
    <property type="match status" value="1"/>
</dbReference>
<dbReference type="Gene3D" id="3.30.70.360">
    <property type="match status" value="1"/>
</dbReference>
<dbReference type="InterPro" id="IPR002933">
    <property type="entry name" value="Peptidase_M20"/>
</dbReference>
<evidence type="ECO:0000256" key="1">
    <source>
        <dbReference type="ARBA" id="ARBA00001947"/>
    </source>
</evidence>
<dbReference type="HAMAP" id="MF_01690">
    <property type="entry name" value="DapE"/>
    <property type="match status" value="1"/>
</dbReference>
<evidence type="ECO:0000256" key="3">
    <source>
        <dbReference type="ARBA" id="ARBA00006746"/>
    </source>
</evidence>
<dbReference type="InterPro" id="IPR005941">
    <property type="entry name" value="DapE_proteobac"/>
</dbReference>
<dbReference type="GO" id="GO:0046872">
    <property type="term" value="F:metal ion binding"/>
    <property type="evidence" value="ECO:0007669"/>
    <property type="project" value="UniProtKB-KW"/>
</dbReference>
<keyword evidence="13" id="KW-0170">Cobalt</keyword>
<keyword evidence="9" id="KW-0378">Hydrolase</keyword>
<dbReference type="InterPro" id="IPR011650">
    <property type="entry name" value="Peptidase_M20_dimer"/>
</dbReference>
<dbReference type="NCBIfam" id="TIGR01246">
    <property type="entry name" value="dapE_proteo"/>
    <property type="match status" value="1"/>
</dbReference>
<evidence type="ECO:0000256" key="5">
    <source>
        <dbReference type="ARBA" id="ARBA00011921"/>
    </source>
</evidence>
<dbReference type="CDD" id="cd03891">
    <property type="entry name" value="M20_DapE_proteobac"/>
    <property type="match status" value="1"/>
</dbReference>
<evidence type="ECO:0000256" key="14">
    <source>
        <dbReference type="ARBA" id="ARBA00051301"/>
    </source>
</evidence>
<dbReference type="GO" id="GO:0008777">
    <property type="term" value="F:acetylornithine deacetylase activity"/>
    <property type="evidence" value="ECO:0007669"/>
    <property type="project" value="TreeGrafter"/>
</dbReference>
<evidence type="ECO:0000256" key="13">
    <source>
        <dbReference type="ARBA" id="ARBA00023285"/>
    </source>
</evidence>
<comment type="subunit">
    <text evidence="4">Homodimer.</text>
</comment>
<proteinExistence type="inferred from homology"/>
<comment type="caution">
    <text evidence="16">The sequence shown here is derived from an EMBL/GenBank/DDBJ whole genome shotgun (WGS) entry which is preliminary data.</text>
</comment>
<dbReference type="Pfam" id="PF01546">
    <property type="entry name" value="Peptidase_M20"/>
    <property type="match status" value="1"/>
</dbReference>
<evidence type="ECO:0000256" key="10">
    <source>
        <dbReference type="ARBA" id="ARBA00022833"/>
    </source>
</evidence>
<protein>
    <recommendedName>
        <fullName evidence="6 15">Succinyl-diaminopimelate desuccinylase</fullName>
        <ecNumber evidence="5 15">3.5.1.18</ecNumber>
    </recommendedName>
</protein>
<dbReference type="RefSeq" id="WP_066006793.1">
    <property type="nucleotide sequence ID" value="NZ_CP053848.1"/>
</dbReference>
<evidence type="ECO:0000313" key="16">
    <source>
        <dbReference type="EMBL" id="OCX43470.1"/>
    </source>
</evidence>
<comment type="similarity">
    <text evidence="3">Belongs to the peptidase M20A family. DapE subfamily.</text>
</comment>
<evidence type="ECO:0000256" key="15">
    <source>
        <dbReference type="NCBIfam" id="TIGR01246"/>
    </source>
</evidence>
<dbReference type="Pfam" id="PF07687">
    <property type="entry name" value="M20_dimer"/>
    <property type="match status" value="1"/>
</dbReference>
<sequence>MQVVEIFKELSKFKSITPDDDGALNYIAVELSDFEAFFIEKEGVKNLLLTKKFSDDGEHLAFGGHVDVVPAGEGWSSDPFEPLEKDGFIYVRGAQDMKSGVAAFMCAVKEVENFKGRISLILTSDEEGEAKFGTLEVLKFMQEKDMLPDFAVVAEPTCDKKFGDSIKIGRRGSINAKLLIKGKQGHVAYPQKCINPVHNFASALKFLAGFDLDPGDEVFAPSKIVITDIRGGMEVCNVTPNDLKLMFNVRNSPQTSLEDVKVYVEKICEGLDYELSIDQSSKPFLTQSDSKIVQKLNESVQKITQVVPELNTKGGTSDARYFAEFGVKVVEFGVCNDRIHAIDERVSIEELEKLYLVFKDLLENFNQEKV</sequence>
<keyword evidence="10" id="KW-0862">Zinc</keyword>
<organism evidence="16 17">
    <name type="scientific">Campylobacter ornithocola</name>
    <dbReference type="NCBI Taxonomy" id="1848766"/>
    <lineage>
        <taxon>Bacteria</taxon>
        <taxon>Pseudomonadati</taxon>
        <taxon>Campylobacterota</taxon>
        <taxon>Epsilonproteobacteria</taxon>
        <taxon>Campylobacterales</taxon>
        <taxon>Campylobacteraceae</taxon>
        <taxon>Campylobacter</taxon>
    </lineage>
</organism>
<comment type="pathway">
    <text evidence="2">Amino-acid biosynthesis; L-lysine biosynthesis via DAP pathway; LL-2,6-diaminopimelate from (S)-tetrahydrodipicolinate (succinylase route): step 3/3.</text>
</comment>
<dbReference type="GO" id="GO:0019877">
    <property type="term" value="P:diaminopimelate biosynthetic process"/>
    <property type="evidence" value="ECO:0007669"/>
    <property type="project" value="UniProtKB-KW"/>
</dbReference>
<dbReference type="GO" id="GO:0006526">
    <property type="term" value="P:L-arginine biosynthetic process"/>
    <property type="evidence" value="ECO:0007669"/>
    <property type="project" value="TreeGrafter"/>
</dbReference>